<evidence type="ECO:0000313" key="6">
    <source>
        <dbReference type="Proteomes" id="UP000185963"/>
    </source>
</evidence>
<gene>
    <name evidence="5" type="ORF">BKH20_05910</name>
</gene>
<dbReference type="GO" id="GO:0035657">
    <property type="term" value="C:eRF1 methyltransferase complex"/>
    <property type="evidence" value="ECO:0007669"/>
    <property type="project" value="TreeGrafter"/>
</dbReference>
<keyword evidence="1" id="KW-0489">Methyltransferase</keyword>
<dbReference type="InterPro" id="IPR029063">
    <property type="entry name" value="SAM-dependent_MTases_sf"/>
</dbReference>
<protein>
    <recommendedName>
        <fullName evidence="4">Methyltransferase small domain-containing protein</fullName>
    </recommendedName>
</protein>
<feature type="domain" description="Methyltransferase small" evidence="4">
    <location>
        <begin position="49"/>
        <end position="191"/>
    </location>
</feature>
<keyword evidence="2" id="KW-0808">Transferase</keyword>
<evidence type="ECO:0000313" key="5">
    <source>
        <dbReference type="EMBL" id="OLO70743.1"/>
    </source>
</evidence>
<keyword evidence="3" id="KW-0949">S-adenosyl-L-methionine</keyword>
<accession>A0A1Q8WRI8</accession>
<dbReference type="GO" id="GO:0032259">
    <property type="term" value="P:methylation"/>
    <property type="evidence" value="ECO:0007669"/>
    <property type="project" value="UniProtKB-KW"/>
</dbReference>
<dbReference type="AlphaFoldDB" id="A0A1Q8WRI8"/>
<comment type="caution">
    <text evidence="5">The sequence shown here is derived from an EMBL/GenBank/DDBJ whole genome shotgun (WGS) entry which is preliminary data.</text>
</comment>
<evidence type="ECO:0000256" key="1">
    <source>
        <dbReference type="ARBA" id="ARBA00022603"/>
    </source>
</evidence>
<proteinExistence type="predicted"/>
<organism evidence="5 6">
    <name type="scientific">Actinomyces oris</name>
    <dbReference type="NCBI Taxonomy" id="544580"/>
    <lineage>
        <taxon>Bacteria</taxon>
        <taxon>Bacillati</taxon>
        <taxon>Actinomycetota</taxon>
        <taxon>Actinomycetes</taxon>
        <taxon>Actinomycetales</taxon>
        <taxon>Actinomycetaceae</taxon>
        <taxon>Actinomyces</taxon>
    </lineage>
</organism>
<reference evidence="5 6" key="1">
    <citation type="submission" date="2016-12" db="EMBL/GenBank/DDBJ databases">
        <title>Genomic comparison of strains in the 'Actinomyces naeslundii' group.</title>
        <authorList>
            <person name="Mughal S.R."/>
            <person name="Do T."/>
            <person name="Gilbert S.C."/>
            <person name="Witherden E.A."/>
            <person name="Didelot X."/>
            <person name="Beighton D."/>
        </authorList>
    </citation>
    <scope>NUCLEOTIDE SEQUENCE [LARGE SCALE GENOMIC DNA]</scope>
    <source>
        <strain evidence="5 6">WE8B-23</strain>
    </source>
</reference>
<evidence type="ECO:0000256" key="3">
    <source>
        <dbReference type="ARBA" id="ARBA00022691"/>
    </source>
</evidence>
<dbReference type="Proteomes" id="UP000185963">
    <property type="component" value="Unassembled WGS sequence"/>
</dbReference>
<evidence type="ECO:0000256" key="2">
    <source>
        <dbReference type="ARBA" id="ARBA00022679"/>
    </source>
</evidence>
<dbReference type="SUPFAM" id="SSF53335">
    <property type="entry name" value="S-adenosyl-L-methionine-dependent methyltransferases"/>
    <property type="match status" value="1"/>
</dbReference>
<dbReference type="CDD" id="cd02440">
    <property type="entry name" value="AdoMet_MTases"/>
    <property type="match status" value="1"/>
</dbReference>
<dbReference type="PANTHER" id="PTHR45875:SF1">
    <property type="entry name" value="METHYLTRANSFERASE N6AMT1"/>
    <property type="match status" value="1"/>
</dbReference>
<dbReference type="Gene3D" id="3.40.50.150">
    <property type="entry name" value="Vaccinia Virus protein VP39"/>
    <property type="match status" value="1"/>
</dbReference>
<sequence length="274" mass="29976">MRSLLYELCNTGIARLVNQRISIAPLSLYIVQGMLYFSEIPNSRISIYFGEDSVALASRLNLSQQQRPPRGKFLDLCSGPGIQGLLAASYGYEVTAVEINPLAAEMSRCNARFNGIPSRRYTVHESSLVEYLSRPNCQKYYKIVANPPLVPVPSDEQYQFVGHGGVAGLEITTIIVEKASQLLQDGGELTTLGFSGGNKLGPYVLDVVSGVTSSGHYIGNLSILGRESISKTSRFVRSVAKTINGFKDDTSTSPDMLASKYFKSDISVIYSYFL</sequence>
<dbReference type="InterPro" id="IPR052190">
    <property type="entry name" value="Euk-Arch_PrmC-MTase"/>
</dbReference>
<dbReference type="PANTHER" id="PTHR45875">
    <property type="entry name" value="METHYLTRANSFERASE N6AMT1"/>
    <property type="match status" value="1"/>
</dbReference>
<name>A0A1Q8WRI8_9ACTO</name>
<dbReference type="Pfam" id="PF05175">
    <property type="entry name" value="MTS"/>
    <property type="match status" value="1"/>
</dbReference>
<dbReference type="EMBL" id="MSKS01000016">
    <property type="protein sequence ID" value="OLO70743.1"/>
    <property type="molecule type" value="Genomic_DNA"/>
</dbReference>
<dbReference type="GO" id="GO:0008276">
    <property type="term" value="F:protein methyltransferase activity"/>
    <property type="evidence" value="ECO:0007669"/>
    <property type="project" value="TreeGrafter"/>
</dbReference>
<evidence type="ECO:0000259" key="4">
    <source>
        <dbReference type="Pfam" id="PF05175"/>
    </source>
</evidence>
<dbReference type="InterPro" id="IPR007848">
    <property type="entry name" value="Small_mtfrase_dom"/>
</dbReference>
<dbReference type="GO" id="GO:0008757">
    <property type="term" value="F:S-adenosylmethionine-dependent methyltransferase activity"/>
    <property type="evidence" value="ECO:0007669"/>
    <property type="project" value="TreeGrafter"/>
</dbReference>